<comment type="similarity">
    <text evidence="1">Belongs to the short-chain dehydrogenases/reductases (SDR) family.</text>
</comment>
<dbReference type="InterPro" id="IPR036291">
    <property type="entry name" value="NAD(P)-bd_dom_sf"/>
</dbReference>
<evidence type="ECO:0000256" key="1">
    <source>
        <dbReference type="ARBA" id="ARBA00006484"/>
    </source>
</evidence>
<evidence type="ECO:0000256" key="2">
    <source>
        <dbReference type="ARBA" id="ARBA00023002"/>
    </source>
</evidence>
<organism evidence="3 4">
    <name type="scientific">Capillimicrobium parvum</name>
    <dbReference type="NCBI Taxonomy" id="2884022"/>
    <lineage>
        <taxon>Bacteria</taxon>
        <taxon>Bacillati</taxon>
        <taxon>Actinomycetota</taxon>
        <taxon>Thermoleophilia</taxon>
        <taxon>Solirubrobacterales</taxon>
        <taxon>Capillimicrobiaceae</taxon>
        <taxon>Capillimicrobium</taxon>
    </lineage>
</organism>
<dbReference type="Gene3D" id="3.40.50.720">
    <property type="entry name" value="NAD(P)-binding Rossmann-like Domain"/>
    <property type="match status" value="1"/>
</dbReference>
<dbReference type="InterPro" id="IPR020904">
    <property type="entry name" value="Sc_DH/Rdtase_CS"/>
</dbReference>
<keyword evidence="4" id="KW-1185">Reference proteome</keyword>
<dbReference type="InterPro" id="IPR002347">
    <property type="entry name" value="SDR_fam"/>
</dbReference>
<reference evidence="3" key="1">
    <citation type="journal article" date="2022" name="Int. J. Syst. Evol. Microbiol.">
        <title>Pseudomonas aegrilactucae sp. nov. and Pseudomonas morbosilactucae sp. nov., pathogens causing bacterial rot of lettuce in Japan.</title>
        <authorList>
            <person name="Sawada H."/>
            <person name="Fujikawa T."/>
            <person name="Satou M."/>
        </authorList>
    </citation>
    <scope>NUCLEOTIDE SEQUENCE</scope>
    <source>
        <strain evidence="3">0166_1</strain>
    </source>
</reference>
<dbReference type="EC" id="1.1.1.385" evidence="3"/>
<dbReference type="PROSITE" id="PS00061">
    <property type="entry name" value="ADH_SHORT"/>
    <property type="match status" value="1"/>
</dbReference>
<keyword evidence="2 3" id="KW-0560">Oxidoreductase</keyword>
<evidence type="ECO:0000313" key="4">
    <source>
        <dbReference type="Proteomes" id="UP001162834"/>
    </source>
</evidence>
<dbReference type="NCBIfam" id="NF005559">
    <property type="entry name" value="PRK07231.1"/>
    <property type="match status" value="1"/>
</dbReference>
<dbReference type="AlphaFoldDB" id="A0A9E6XUG2"/>
<protein>
    <submittedName>
        <fullName evidence="3">Dihydroanticapsin 7-dehydrogenase</fullName>
        <ecNumber evidence="3">1.1.1.385</ecNumber>
    </submittedName>
</protein>
<dbReference type="SUPFAM" id="SSF51735">
    <property type="entry name" value="NAD(P)-binding Rossmann-fold domains"/>
    <property type="match status" value="1"/>
</dbReference>
<dbReference type="EMBL" id="CP087164">
    <property type="protein sequence ID" value="UGS34390.1"/>
    <property type="molecule type" value="Genomic_DNA"/>
</dbReference>
<dbReference type="GO" id="GO:0016616">
    <property type="term" value="F:oxidoreductase activity, acting on the CH-OH group of donors, NAD or NADP as acceptor"/>
    <property type="evidence" value="ECO:0007669"/>
    <property type="project" value="TreeGrafter"/>
</dbReference>
<gene>
    <name evidence="3" type="primary">bacC_2</name>
    <name evidence="3" type="ORF">DSM104329_00768</name>
</gene>
<dbReference type="PANTHER" id="PTHR42760:SF133">
    <property type="entry name" value="3-OXOACYL-[ACYL-CARRIER-PROTEIN] REDUCTASE"/>
    <property type="match status" value="1"/>
</dbReference>
<name>A0A9E6XUG2_9ACTN</name>
<accession>A0A9E6XUG2</accession>
<sequence>MGVFCQIDSDHDTGVSRQQSERLAGRVAIVTGGTAGIGAAVCRRFVDEGAWVVAVARGRNAGHALVDELGADRAAFVAGDVSDREVAAAAVATALDVFGRLDVLVNNAGVDLAGVPILQTAEADMRHVLEVNLLGAVLMLQAAAKAMDGGGSIVNVTSRTALVGVPGSAFYGASKAALEGLSRAAAVELAPRSIRVNCVAPGLTDTAMVSDWLQGQSEEAIEAAMEKIPLRTLAHPDEVAAAIAYLASDEARPVTGASITVDGGYTAQ</sequence>
<dbReference type="PRINTS" id="PR00081">
    <property type="entry name" value="GDHRDH"/>
</dbReference>
<proteinExistence type="inferred from homology"/>
<dbReference type="Proteomes" id="UP001162834">
    <property type="component" value="Chromosome"/>
</dbReference>
<dbReference type="GO" id="GO:0006633">
    <property type="term" value="P:fatty acid biosynthetic process"/>
    <property type="evidence" value="ECO:0007669"/>
    <property type="project" value="TreeGrafter"/>
</dbReference>
<dbReference type="Pfam" id="PF13561">
    <property type="entry name" value="adh_short_C2"/>
    <property type="match status" value="1"/>
</dbReference>
<dbReference type="PANTHER" id="PTHR42760">
    <property type="entry name" value="SHORT-CHAIN DEHYDROGENASES/REDUCTASES FAMILY MEMBER"/>
    <property type="match status" value="1"/>
</dbReference>
<dbReference type="FunFam" id="3.40.50.720:FF:000084">
    <property type="entry name" value="Short-chain dehydrogenase reductase"/>
    <property type="match status" value="1"/>
</dbReference>
<dbReference type="PRINTS" id="PR00080">
    <property type="entry name" value="SDRFAMILY"/>
</dbReference>
<dbReference type="KEGG" id="sbae:DSM104329_00768"/>
<dbReference type="GO" id="GO:0048038">
    <property type="term" value="F:quinone binding"/>
    <property type="evidence" value="ECO:0007669"/>
    <property type="project" value="TreeGrafter"/>
</dbReference>
<evidence type="ECO:0000313" key="3">
    <source>
        <dbReference type="EMBL" id="UGS34390.1"/>
    </source>
</evidence>